<evidence type="ECO:0000313" key="12">
    <source>
        <dbReference type="EMBL" id="MXQ54128.1"/>
    </source>
</evidence>
<proteinExistence type="inferred from homology"/>
<dbReference type="GO" id="GO:0003676">
    <property type="term" value="F:nucleic acid binding"/>
    <property type="evidence" value="ECO:0007669"/>
    <property type="project" value="InterPro"/>
</dbReference>
<evidence type="ECO:0000256" key="7">
    <source>
        <dbReference type="ARBA" id="ARBA00022705"/>
    </source>
</evidence>
<dbReference type="GO" id="GO:0005737">
    <property type="term" value="C:cytoplasm"/>
    <property type="evidence" value="ECO:0007669"/>
    <property type="project" value="UniProtKB-SubCell"/>
</dbReference>
<accession>A0A6I4VUC0</accession>
<dbReference type="InterPro" id="IPR041931">
    <property type="entry name" value="DNA_pol3_alpha_thumb_dom"/>
</dbReference>
<evidence type="ECO:0000259" key="11">
    <source>
        <dbReference type="SMART" id="SM00481"/>
    </source>
</evidence>
<evidence type="ECO:0000256" key="8">
    <source>
        <dbReference type="ARBA" id="ARBA00022932"/>
    </source>
</evidence>
<dbReference type="CDD" id="cd12113">
    <property type="entry name" value="PHP_PolIIIA_DnaE3"/>
    <property type="match status" value="1"/>
</dbReference>
<dbReference type="RefSeq" id="WP_160801486.1">
    <property type="nucleotide sequence ID" value="NZ_WUUL01000006.1"/>
</dbReference>
<dbReference type="AlphaFoldDB" id="A0A6I4VUC0"/>
<dbReference type="CDD" id="cd04485">
    <property type="entry name" value="DnaE_OBF"/>
    <property type="match status" value="1"/>
</dbReference>
<evidence type="ECO:0000256" key="3">
    <source>
        <dbReference type="ARBA" id="ARBA00012417"/>
    </source>
</evidence>
<dbReference type="EMBL" id="WUUL01000006">
    <property type="protein sequence ID" value="MXQ54128.1"/>
    <property type="molecule type" value="Genomic_DNA"/>
</dbReference>
<dbReference type="NCBIfam" id="NF004226">
    <property type="entry name" value="PRK05673.1"/>
    <property type="match status" value="1"/>
</dbReference>
<comment type="function">
    <text evidence="9">DNA polymerase III is a complex, multichain enzyme responsible for most of the replicative synthesis in bacteria. This DNA polymerase also exhibits 3' to 5' exonuclease activity. The alpha chain is the DNA polymerase.</text>
</comment>
<dbReference type="PANTHER" id="PTHR32294">
    <property type="entry name" value="DNA POLYMERASE III SUBUNIT ALPHA"/>
    <property type="match status" value="1"/>
</dbReference>
<dbReference type="PANTHER" id="PTHR32294:SF0">
    <property type="entry name" value="DNA POLYMERASE III SUBUNIT ALPHA"/>
    <property type="match status" value="1"/>
</dbReference>
<comment type="catalytic activity">
    <reaction evidence="10">
        <text>DNA(n) + a 2'-deoxyribonucleoside 5'-triphosphate = DNA(n+1) + diphosphate</text>
        <dbReference type="Rhea" id="RHEA:22508"/>
        <dbReference type="Rhea" id="RHEA-COMP:17339"/>
        <dbReference type="Rhea" id="RHEA-COMP:17340"/>
        <dbReference type="ChEBI" id="CHEBI:33019"/>
        <dbReference type="ChEBI" id="CHEBI:61560"/>
        <dbReference type="ChEBI" id="CHEBI:173112"/>
        <dbReference type="EC" id="2.7.7.7"/>
    </reaction>
</comment>
<evidence type="ECO:0000256" key="5">
    <source>
        <dbReference type="ARBA" id="ARBA00022679"/>
    </source>
</evidence>
<dbReference type="NCBIfam" id="NF005298">
    <property type="entry name" value="PRK06826.1"/>
    <property type="match status" value="1"/>
</dbReference>
<evidence type="ECO:0000256" key="10">
    <source>
        <dbReference type="ARBA" id="ARBA00049244"/>
    </source>
</evidence>
<evidence type="ECO:0000256" key="4">
    <source>
        <dbReference type="ARBA" id="ARBA00019114"/>
    </source>
</evidence>
<dbReference type="InterPro" id="IPR004365">
    <property type="entry name" value="NA-bd_OB_tRNA"/>
</dbReference>
<dbReference type="InterPro" id="IPR011708">
    <property type="entry name" value="DNA_pol3_alpha_NTPase_dom"/>
</dbReference>
<sequence length="1117" mass="125983">MDNSSFVHLHVHTEYSLLDGASRLEEVVLKAKELGMKSLAITDHGVMYGVVPFFQLCKKNGIKPIIGCEMYITSGHYQDRPSRKDAKNHHLLLLAETNEGYRNLLKLVTEAQLRGHHYRPRIDKQLLRKYSGGLIATSSCLAGEIPSAILQDDLVGAKQLLQEYLAIFGKDRFVLELQNHQLWEQQKVNQVLIEWATEYNLMLIATNDVHYTHPEDTYMHDCLLCIGTGSKLADEDRFRFHTDQVYLKSTEEMAALFSHIPEAISNTAKLADRCRVSLPLGELLLPAFPIPDKVTPAEYLTALCEKGLGKRYTNVTDEITSRLQYELRVIDQMGFNDYFLIIWDLVRFAWKNGIAVGPGRGSAAGSLVAYLLGITQVDPIRYGLLFERFLNPERVNMPDIDIDFDYERRDEVIEYAKNRFGEDRVAQIITFGTMAPRAAVRDVGRVMGVPYQQVDKLSKYIPGTPGITLKKALEREPQLQVEINQDQTVRKLFQTVAKIEGIPRHPSTHAAGIVIAPTPLTDYVPLQEGSGVAPITQYPMESLETIGMLKMDLLGLRYLTVIERAKQFIGEQTGETFVFQEEMDDPATYQLLSSGETSGVFQLESTGMKKTLTELKPSCFEDIVAVVALYRPGPMEQIPRFIRAKHGKEEIQMPHPVLTKILQNTYGIIVYQEQIMQIAATLAGFTMGEADILRRAVGKKKKDLLHEMRIAFVDGCVQQGYSTTLGNEVYDLIVRFADYGFNRSHSVAYAVLAYQTAYLKANYPVAFLTALLTTTMGNQSKTVEYLEEIKKMGITVFPPNIQTSEQSFTISDTGIYFGLGAIKNVGTLAIRSILQARKNGPFLDLFDLCSRIDLRLCNSRVLESLIQVGAMDSLPGNRKQKLAILDDAIQANRDSGNQHSLFQEFPYEIQYPDLAPYTQMEQLELERELIGFYLSGHPLDPYPMGAYTVEQVNHLANRSRFDIPLLISSIKIVQTKKGDAMAFVEAGDKTGTIELVVFPDVYQQRRMLLQEKQLLYVTATVQVASNQRKLIANELAALDSMKNINKLYIRIPAQIEEKAETIKYIFENHPGSLSVFLYYERTKTMLELPVSQFGVFPTGTCLKELEQIVGKNNVKIV</sequence>
<gene>
    <name evidence="12" type="ORF">GSM42_10460</name>
</gene>
<dbReference type="SUPFAM" id="SSF89550">
    <property type="entry name" value="PHP domain-like"/>
    <property type="match status" value="1"/>
</dbReference>
<dbReference type="Pfam" id="PF02811">
    <property type="entry name" value="PHP"/>
    <property type="match status" value="1"/>
</dbReference>
<dbReference type="InterPro" id="IPR040982">
    <property type="entry name" value="DNA_pol3_finger"/>
</dbReference>
<keyword evidence="5 12" id="KW-0808">Transferase</keyword>
<dbReference type="Pfam" id="PF14579">
    <property type="entry name" value="HHH_6"/>
    <property type="match status" value="1"/>
</dbReference>
<dbReference type="SMART" id="SM00481">
    <property type="entry name" value="POLIIIAc"/>
    <property type="match status" value="1"/>
</dbReference>
<dbReference type="InterPro" id="IPR029460">
    <property type="entry name" value="DNAPol_HHH"/>
</dbReference>
<comment type="subcellular location">
    <subcellularLocation>
        <location evidence="1">Cytoplasm</location>
    </subcellularLocation>
</comment>
<evidence type="ECO:0000256" key="2">
    <source>
        <dbReference type="ARBA" id="ARBA00009496"/>
    </source>
</evidence>
<dbReference type="InterPro" id="IPR016195">
    <property type="entry name" value="Pol/histidinol_Pase-like"/>
</dbReference>
<evidence type="ECO:0000313" key="13">
    <source>
        <dbReference type="Proteomes" id="UP000430692"/>
    </source>
</evidence>
<dbReference type="GO" id="GO:0006260">
    <property type="term" value="P:DNA replication"/>
    <property type="evidence" value="ECO:0007669"/>
    <property type="project" value="UniProtKB-KW"/>
</dbReference>
<name>A0A6I4VUC0_9BACL</name>
<keyword evidence="8" id="KW-0239">DNA-directed DNA polymerase</keyword>
<dbReference type="Gene3D" id="1.10.150.870">
    <property type="match status" value="1"/>
</dbReference>
<comment type="caution">
    <text evidence="12">The sequence shown here is derived from an EMBL/GenBank/DDBJ whole genome shotgun (WGS) entry which is preliminary data.</text>
</comment>
<dbReference type="Gene3D" id="1.10.10.1600">
    <property type="entry name" value="Bacterial DNA polymerase III alpha subunit, thumb domain"/>
    <property type="match status" value="1"/>
</dbReference>
<evidence type="ECO:0000256" key="6">
    <source>
        <dbReference type="ARBA" id="ARBA00022695"/>
    </source>
</evidence>
<dbReference type="InterPro" id="IPR003141">
    <property type="entry name" value="Pol/His_phosphatase_N"/>
</dbReference>
<feature type="domain" description="Polymerase/histidinol phosphatase N-terminal" evidence="11">
    <location>
        <begin position="7"/>
        <end position="74"/>
    </location>
</feature>
<protein>
    <recommendedName>
        <fullName evidence="4">DNA polymerase III subunit alpha</fullName>
        <ecNumber evidence="3">2.7.7.7</ecNumber>
    </recommendedName>
</protein>
<dbReference type="EC" id="2.7.7.7" evidence="3"/>
<dbReference type="GO" id="GO:0008408">
    <property type="term" value="F:3'-5' exonuclease activity"/>
    <property type="evidence" value="ECO:0007669"/>
    <property type="project" value="InterPro"/>
</dbReference>
<organism evidence="12 13">
    <name type="scientific">Shimazuella alba</name>
    <dbReference type="NCBI Taxonomy" id="2690964"/>
    <lineage>
        <taxon>Bacteria</taxon>
        <taxon>Bacillati</taxon>
        <taxon>Bacillota</taxon>
        <taxon>Bacilli</taxon>
        <taxon>Bacillales</taxon>
        <taxon>Thermoactinomycetaceae</taxon>
        <taxon>Shimazuella</taxon>
    </lineage>
</organism>
<evidence type="ECO:0000256" key="9">
    <source>
        <dbReference type="ARBA" id="ARBA00025611"/>
    </source>
</evidence>
<dbReference type="Gene3D" id="3.20.20.140">
    <property type="entry name" value="Metal-dependent hydrolases"/>
    <property type="match status" value="1"/>
</dbReference>
<keyword evidence="13" id="KW-1185">Reference proteome</keyword>
<evidence type="ECO:0000256" key="1">
    <source>
        <dbReference type="ARBA" id="ARBA00004496"/>
    </source>
</evidence>
<keyword evidence="6 12" id="KW-0548">Nucleotidyltransferase</keyword>
<comment type="similarity">
    <text evidence="2">Belongs to the DNA polymerase type-C family. DnaE subfamily.</text>
</comment>
<dbReference type="GO" id="GO:0003887">
    <property type="term" value="F:DNA-directed DNA polymerase activity"/>
    <property type="evidence" value="ECO:0007669"/>
    <property type="project" value="UniProtKB-KW"/>
</dbReference>
<dbReference type="Pfam" id="PF01336">
    <property type="entry name" value="tRNA_anti-codon"/>
    <property type="match status" value="1"/>
</dbReference>
<dbReference type="Pfam" id="PF07733">
    <property type="entry name" value="DNA_pol3_alpha"/>
    <property type="match status" value="1"/>
</dbReference>
<dbReference type="NCBIfam" id="TIGR00594">
    <property type="entry name" value="polc"/>
    <property type="match status" value="1"/>
</dbReference>
<dbReference type="InterPro" id="IPR004805">
    <property type="entry name" value="DnaE2/DnaE/PolC"/>
</dbReference>
<dbReference type="Pfam" id="PF17657">
    <property type="entry name" value="DNA_pol3_finger"/>
    <property type="match status" value="1"/>
</dbReference>
<dbReference type="InterPro" id="IPR004013">
    <property type="entry name" value="PHP_dom"/>
</dbReference>
<reference evidence="12 13" key="1">
    <citation type="submission" date="2019-12" db="EMBL/GenBank/DDBJ databases">
        <title>Whole-genome analyses of novel actinobacteria.</title>
        <authorList>
            <person name="Sahin N."/>
            <person name="Saygin H."/>
        </authorList>
    </citation>
    <scope>NUCLEOTIDE SEQUENCE [LARGE SCALE GENOMIC DNA]</scope>
    <source>
        <strain evidence="12 13">KC615</strain>
    </source>
</reference>
<keyword evidence="7" id="KW-0235">DNA replication</keyword>
<dbReference type="Proteomes" id="UP000430692">
    <property type="component" value="Unassembled WGS sequence"/>
</dbReference>